<evidence type="ECO:0000313" key="2">
    <source>
        <dbReference type="EMBL" id="RUQ79203.1"/>
    </source>
</evidence>
<keyword evidence="1" id="KW-0812">Transmembrane</keyword>
<evidence type="ECO:0000256" key="1">
    <source>
        <dbReference type="SAM" id="Phobius"/>
    </source>
</evidence>
<keyword evidence="3" id="KW-1185">Reference proteome</keyword>
<name>A0A3S0WYZ0_9GAMM</name>
<protein>
    <submittedName>
        <fullName evidence="2">Uncharacterized protein</fullName>
    </submittedName>
</protein>
<keyword evidence="1" id="KW-1133">Transmembrane helix</keyword>
<gene>
    <name evidence="2" type="ORF">EKM59_11270</name>
</gene>
<dbReference type="SUPFAM" id="SSF55144">
    <property type="entry name" value="LigT-like"/>
    <property type="match status" value="1"/>
</dbReference>
<evidence type="ECO:0000313" key="3">
    <source>
        <dbReference type="Proteomes" id="UP000288012"/>
    </source>
</evidence>
<feature type="transmembrane region" description="Helical" evidence="1">
    <location>
        <begin position="243"/>
        <end position="266"/>
    </location>
</feature>
<dbReference type="Proteomes" id="UP000288012">
    <property type="component" value="Unassembled WGS sequence"/>
</dbReference>
<keyword evidence="1" id="KW-0472">Membrane</keyword>
<sequence length="284" mass="31475">MNVMLASGKTIAIDEKFNDFSLALQVPIKDPKVIEELNKRRDAFVEANSNYGQIGEDSSRYHITIQLFFPKCTEIGSIIKLYNSMVMEIDDLKLTEHCQSLGTRGQFPVSIVESEQLRKLHEEFQKKLTIQSIKYQKFNDFTPHVSLFAVSVHALIPPQTMSCTSIKFRGETELSHKNNEAIFSVLAEKDLLELKNKTIQSTSVEQNSTIQGISMMVLGGFITVLGIATVAIAFVALNAPTLGMMAGLGSTVVGIGFFAAGTHLLCKKNHLSRHEVSLQQNPNL</sequence>
<comment type="caution">
    <text evidence="2">The sequence shown here is derived from an EMBL/GenBank/DDBJ whole genome shotgun (WGS) entry which is preliminary data.</text>
</comment>
<dbReference type="InterPro" id="IPR009097">
    <property type="entry name" value="Cyclic_Pdiesterase"/>
</dbReference>
<accession>A0A3S0WYZ0</accession>
<dbReference type="AlphaFoldDB" id="A0A3S0WYZ0"/>
<feature type="transmembrane region" description="Helical" evidence="1">
    <location>
        <begin position="216"/>
        <end position="237"/>
    </location>
</feature>
<dbReference type="RefSeq" id="WP_127111565.1">
    <property type="nucleotide sequence ID" value="NZ_RZGR01000050.1"/>
</dbReference>
<proteinExistence type="predicted"/>
<dbReference type="EMBL" id="RZGR01000050">
    <property type="protein sequence ID" value="RUQ79203.1"/>
    <property type="molecule type" value="Genomic_DNA"/>
</dbReference>
<reference evidence="2 3" key="1">
    <citation type="submission" date="2018-12" db="EMBL/GenBank/DDBJ databases">
        <title>Legionella sp,whole genome shotgun sequence.</title>
        <authorList>
            <person name="Wu H."/>
        </authorList>
    </citation>
    <scope>NUCLEOTIDE SEQUENCE [LARGE SCALE GENOMIC DNA]</scope>
    <source>
        <strain evidence="3">km714</strain>
    </source>
</reference>
<organism evidence="2 3">
    <name type="scientific">Legionella septentrionalis</name>
    <dbReference type="NCBI Taxonomy" id="2498109"/>
    <lineage>
        <taxon>Bacteria</taxon>
        <taxon>Pseudomonadati</taxon>
        <taxon>Pseudomonadota</taxon>
        <taxon>Gammaproteobacteria</taxon>
        <taxon>Legionellales</taxon>
        <taxon>Legionellaceae</taxon>
        <taxon>Legionella</taxon>
    </lineage>
</organism>